<organism evidence="4 5">
    <name type="scientific">Rugamonas rubra</name>
    <dbReference type="NCBI Taxonomy" id="758825"/>
    <lineage>
        <taxon>Bacteria</taxon>
        <taxon>Pseudomonadati</taxon>
        <taxon>Pseudomonadota</taxon>
        <taxon>Betaproteobacteria</taxon>
        <taxon>Burkholderiales</taxon>
        <taxon>Oxalobacteraceae</taxon>
        <taxon>Telluria group</taxon>
        <taxon>Rugamonas</taxon>
    </lineage>
</organism>
<sequence>MSMEAFHTKPTILVVDDTPDNIDLLCAVLEDDYRTKIAVNGERALKIANGDSKPDLILLDIMMPGMSGYEVCQQLKANPATRDIPVIFVTAMSETADEQLGLGMGAVDYITKPISAPIVLARIKTQLSMKRVHDFLRDQNQFLETEIELRTREIVALQDVTIHTMASLAETRDSETGNHIRRTAHYVKTLAEKLRDHPRFAAFLTDKTIELLFKSAPLHDIGKVGIPDRILLKPGRFEPYEMEIMKTHTTLGRDAILAAERELGIEVDFLKYAKEIAYGHQEKWDGSGYPEGLAGDAIPISARLMAVADVYDALISRRVYKEGMSHEAAVAIISAGRGQHFDPDMVDAFMALQTDFIAIAKRYADTDHDMEKKRDKLDLFTKAADGN</sequence>
<dbReference type="GO" id="GO:0000160">
    <property type="term" value="P:phosphorelay signal transduction system"/>
    <property type="evidence" value="ECO:0007669"/>
    <property type="project" value="InterPro"/>
</dbReference>
<dbReference type="PROSITE" id="PS51832">
    <property type="entry name" value="HD_GYP"/>
    <property type="match status" value="1"/>
</dbReference>
<keyword evidence="5" id="KW-1185">Reference proteome</keyword>
<dbReference type="AlphaFoldDB" id="A0A1I4KF24"/>
<dbReference type="Proteomes" id="UP000199470">
    <property type="component" value="Unassembled WGS sequence"/>
</dbReference>
<evidence type="ECO:0000313" key="5">
    <source>
        <dbReference type="Proteomes" id="UP000199470"/>
    </source>
</evidence>
<dbReference type="CDD" id="cd19920">
    <property type="entry name" value="REC_PA4781-like"/>
    <property type="match status" value="1"/>
</dbReference>
<dbReference type="SUPFAM" id="SSF109604">
    <property type="entry name" value="HD-domain/PDEase-like"/>
    <property type="match status" value="1"/>
</dbReference>
<name>A0A1I4KF24_9BURK</name>
<dbReference type="InterPro" id="IPR052020">
    <property type="entry name" value="Cyclic_di-GMP/3'3'-cGAMP_PDE"/>
</dbReference>
<dbReference type="Pfam" id="PF00072">
    <property type="entry name" value="Response_reg"/>
    <property type="match status" value="1"/>
</dbReference>
<dbReference type="SMART" id="SM00471">
    <property type="entry name" value="HDc"/>
    <property type="match status" value="1"/>
</dbReference>
<reference evidence="4 5" key="1">
    <citation type="submission" date="2016-10" db="EMBL/GenBank/DDBJ databases">
        <authorList>
            <person name="de Groot N.N."/>
        </authorList>
    </citation>
    <scope>NUCLEOTIDE SEQUENCE [LARGE SCALE GENOMIC DNA]</scope>
    <source>
        <strain evidence="4 5">ATCC 43154</strain>
    </source>
</reference>
<dbReference type="InterPro" id="IPR001789">
    <property type="entry name" value="Sig_transdc_resp-reg_receiver"/>
</dbReference>
<dbReference type="PANTHER" id="PTHR45228:SF5">
    <property type="entry name" value="CYCLIC DI-GMP PHOSPHODIESTERASE VC_1348-RELATED"/>
    <property type="match status" value="1"/>
</dbReference>
<dbReference type="Pfam" id="PF13487">
    <property type="entry name" value="HD_5"/>
    <property type="match status" value="1"/>
</dbReference>
<dbReference type="STRING" id="758825.SAMN02982985_01470"/>
<proteinExistence type="predicted"/>
<dbReference type="PROSITE" id="PS50110">
    <property type="entry name" value="RESPONSE_REGULATORY"/>
    <property type="match status" value="1"/>
</dbReference>
<evidence type="ECO:0000256" key="1">
    <source>
        <dbReference type="PROSITE-ProRule" id="PRU00169"/>
    </source>
</evidence>
<protein>
    <submittedName>
        <fullName evidence="4">Putative two-component system response regulator</fullName>
    </submittedName>
</protein>
<dbReference type="Gene3D" id="3.40.50.2300">
    <property type="match status" value="1"/>
</dbReference>
<feature type="domain" description="HD-GYP" evidence="3">
    <location>
        <begin position="154"/>
        <end position="365"/>
    </location>
</feature>
<dbReference type="InterPro" id="IPR011006">
    <property type="entry name" value="CheY-like_superfamily"/>
</dbReference>
<dbReference type="SMART" id="SM00448">
    <property type="entry name" value="REC"/>
    <property type="match status" value="1"/>
</dbReference>
<keyword evidence="1" id="KW-0597">Phosphoprotein</keyword>
<dbReference type="InterPro" id="IPR003607">
    <property type="entry name" value="HD/PDEase_dom"/>
</dbReference>
<evidence type="ECO:0000313" key="4">
    <source>
        <dbReference type="EMBL" id="SFL77395.1"/>
    </source>
</evidence>
<feature type="modified residue" description="4-aspartylphosphate" evidence="1">
    <location>
        <position position="60"/>
    </location>
</feature>
<dbReference type="GO" id="GO:0008081">
    <property type="term" value="F:phosphoric diester hydrolase activity"/>
    <property type="evidence" value="ECO:0007669"/>
    <property type="project" value="UniProtKB-ARBA"/>
</dbReference>
<evidence type="ECO:0000259" key="3">
    <source>
        <dbReference type="PROSITE" id="PS51832"/>
    </source>
</evidence>
<evidence type="ECO:0000259" key="2">
    <source>
        <dbReference type="PROSITE" id="PS50110"/>
    </source>
</evidence>
<dbReference type="SUPFAM" id="SSF52172">
    <property type="entry name" value="CheY-like"/>
    <property type="match status" value="1"/>
</dbReference>
<gene>
    <name evidence="4" type="ORF">SAMN02982985_01470</name>
</gene>
<feature type="domain" description="Response regulatory" evidence="2">
    <location>
        <begin position="11"/>
        <end position="127"/>
    </location>
</feature>
<dbReference type="InterPro" id="IPR037522">
    <property type="entry name" value="HD_GYP_dom"/>
</dbReference>
<dbReference type="PANTHER" id="PTHR45228">
    <property type="entry name" value="CYCLIC DI-GMP PHOSPHODIESTERASE TM_0186-RELATED"/>
    <property type="match status" value="1"/>
</dbReference>
<dbReference type="EMBL" id="FOTW01000007">
    <property type="protein sequence ID" value="SFL77395.1"/>
    <property type="molecule type" value="Genomic_DNA"/>
</dbReference>
<dbReference type="Gene3D" id="1.10.3210.10">
    <property type="entry name" value="Hypothetical protein af1432"/>
    <property type="match status" value="1"/>
</dbReference>
<dbReference type="CDD" id="cd00077">
    <property type="entry name" value="HDc"/>
    <property type="match status" value="1"/>
</dbReference>
<accession>A0A1I4KF24</accession>